<dbReference type="PANTHER" id="PTHR10233:SF14">
    <property type="entry name" value="TRANSLATION INITIATION FACTOR EIF-2B SUBUNIT DELTA"/>
    <property type="match status" value="1"/>
</dbReference>
<accession>A0ABM1MK84</accession>
<evidence type="ECO:0000256" key="4">
    <source>
        <dbReference type="ARBA" id="ARBA00022540"/>
    </source>
</evidence>
<evidence type="ECO:0000256" key="1">
    <source>
        <dbReference type="ARBA" id="ARBA00004514"/>
    </source>
</evidence>
<comment type="similarity">
    <text evidence="2 9">Belongs to the eIF-2B alpha/beta/delta subunits family.</text>
</comment>
<dbReference type="InterPro" id="IPR000649">
    <property type="entry name" value="IF-2B-related"/>
</dbReference>
<organism evidence="11 12">
    <name type="scientific">Nicrophorus vespilloides</name>
    <name type="common">Boreal carrion beetle</name>
    <dbReference type="NCBI Taxonomy" id="110193"/>
    <lineage>
        <taxon>Eukaryota</taxon>
        <taxon>Metazoa</taxon>
        <taxon>Ecdysozoa</taxon>
        <taxon>Arthropoda</taxon>
        <taxon>Hexapoda</taxon>
        <taxon>Insecta</taxon>
        <taxon>Pterygota</taxon>
        <taxon>Neoptera</taxon>
        <taxon>Endopterygota</taxon>
        <taxon>Coleoptera</taxon>
        <taxon>Polyphaga</taxon>
        <taxon>Staphyliniformia</taxon>
        <taxon>Silphidae</taxon>
        <taxon>Nicrophorinae</taxon>
        <taxon>Nicrophorus</taxon>
    </lineage>
</organism>
<dbReference type="GeneID" id="108561524"/>
<dbReference type="InterPro" id="IPR042529">
    <property type="entry name" value="IF_2B-like_C"/>
</dbReference>
<comment type="subcellular location">
    <subcellularLocation>
        <location evidence="1">Cytoplasm</location>
        <location evidence="1">Cytosol</location>
    </subcellularLocation>
</comment>
<protein>
    <recommendedName>
        <fullName evidence="6">Translation initiation factor eIF2B subunit delta</fullName>
    </recommendedName>
    <alternativeName>
        <fullName evidence="7">eIF2B GDP-GTP exchange factor subunit delta</fullName>
    </alternativeName>
</protein>
<dbReference type="Pfam" id="PF01008">
    <property type="entry name" value="IF-2B"/>
    <property type="match status" value="1"/>
</dbReference>
<evidence type="ECO:0000256" key="2">
    <source>
        <dbReference type="ARBA" id="ARBA00007251"/>
    </source>
</evidence>
<feature type="region of interest" description="Disordered" evidence="10">
    <location>
        <begin position="1"/>
        <end position="107"/>
    </location>
</feature>
<evidence type="ECO:0000256" key="10">
    <source>
        <dbReference type="SAM" id="MobiDB-lite"/>
    </source>
</evidence>
<dbReference type="Proteomes" id="UP000695000">
    <property type="component" value="Unplaced"/>
</dbReference>
<evidence type="ECO:0000256" key="5">
    <source>
        <dbReference type="ARBA" id="ARBA00022917"/>
    </source>
</evidence>
<dbReference type="Gene3D" id="3.40.50.10470">
    <property type="entry name" value="Translation initiation factor eif-2b, domain 2"/>
    <property type="match status" value="1"/>
</dbReference>
<feature type="compositionally biased region" description="Basic and acidic residues" evidence="10">
    <location>
        <begin position="87"/>
        <end position="107"/>
    </location>
</feature>
<evidence type="ECO:0000256" key="9">
    <source>
        <dbReference type="RuleBase" id="RU003814"/>
    </source>
</evidence>
<reference evidence="12" key="1">
    <citation type="submission" date="2025-08" db="UniProtKB">
        <authorList>
            <consortium name="RefSeq"/>
        </authorList>
    </citation>
    <scope>IDENTIFICATION</scope>
    <source>
        <tissue evidence="12">Whole Larva</tissue>
    </source>
</reference>
<evidence type="ECO:0000256" key="7">
    <source>
        <dbReference type="ARBA" id="ARBA00044356"/>
    </source>
</evidence>
<feature type="compositionally biased region" description="Basic residues" evidence="10">
    <location>
        <begin position="143"/>
        <end position="155"/>
    </location>
</feature>
<feature type="region of interest" description="Disordered" evidence="10">
    <location>
        <begin position="123"/>
        <end position="161"/>
    </location>
</feature>
<comment type="subunit">
    <text evidence="8">Component of the translation initiation factor 2B (eIF2B) complex which is a heterodecamer of two sets of five different subunits: alpha, beta, gamma, delta and epsilon. Subunits alpha, beta and delta comprise a regulatory subcomplex and subunits epsilon and gamma comprise a catalytic subcomplex. Within the complex, the hexameric regulatory complex resides at the center, with the two heterodimeric catalytic subcomplexes bound on opposite sides.</text>
</comment>
<dbReference type="RefSeq" id="XP_017774984.1">
    <property type="nucleotide sequence ID" value="XM_017919495.1"/>
</dbReference>
<evidence type="ECO:0000313" key="12">
    <source>
        <dbReference type="RefSeq" id="XP_017774984.1"/>
    </source>
</evidence>
<keyword evidence="5" id="KW-0648">Protein biosynthesis</keyword>
<dbReference type="GO" id="GO:0003743">
    <property type="term" value="F:translation initiation factor activity"/>
    <property type="evidence" value="ECO:0007669"/>
    <property type="project" value="UniProtKB-KW"/>
</dbReference>
<proteinExistence type="inferred from homology"/>
<gene>
    <name evidence="12" type="primary">LOC108561524</name>
</gene>
<feature type="compositionally biased region" description="Basic and acidic residues" evidence="10">
    <location>
        <begin position="10"/>
        <end position="48"/>
    </location>
</feature>
<feature type="compositionally biased region" description="Basic and acidic residues" evidence="10">
    <location>
        <begin position="123"/>
        <end position="142"/>
    </location>
</feature>
<keyword evidence="3" id="KW-0963">Cytoplasm</keyword>
<sequence>MMKENSTAPKNEKKEKVGADGLTKKERRALKVAEKGAPDTPNVKDVKKQPAVQKPSNISDASVSKKERRALKVNQKAPNNISAKPTEVTKEESKEADVNEGKSKALLRAERREIQEKQRLAKLAAKENSLKKDAEPSGDTKNKIKPVSRSPRKYKKELPKESQKKVRLFNHLYCETLNNRGTCIINNVHPTFIALGEQYSSKTIIGSNARCLALLAALKDLIRDFVTPPKQELCRSLESSLNESVKHLQKCRKFAVSMNNAIRHFKVHLTQLNSTDLSDADKKCKLQDVVDVYVSNEIFTAATSISDQVKAKISNNDVIVTYGCSSLIKKILIDSHQDKKFKVVVIEGRGLLEGREMLRQLVNAGIDCSYCLINSATFVMNKANKVLLGAHSLLANGSVMARNGSAQIALIAHSHNKPVLVCCETYKFCERVQVDSIVYNELGDPNKILNIDTAEEESPLRSVSSKTPPESVNLMYDVTPPDFVTAVVTELGFLPCTSVPVVLRIKPVKE</sequence>
<evidence type="ECO:0000256" key="6">
    <source>
        <dbReference type="ARBA" id="ARBA00044147"/>
    </source>
</evidence>
<evidence type="ECO:0000256" key="3">
    <source>
        <dbReference type="ARBA" id="ARBA00022490"/>
    </source>
</evidence>
<evidence type="ECO:0000256" key="8">
    <source>
        <dbReference type="ARBA" id="ARBA00046432"/>
    </source>
</evidence>
<evidence type="ECO:0000313" key="11">
    <source>
        <dbReference type="Proteomes" id="UP000695000"/>
    </source>
</evidence>
<dbReference type="PANTHER" id="PTHR10233">
    <property type="entry name" value="TRANSLATION INITIATION FACTOR EIF-2B"/>
    <property type="match status" value="1"/>
</dbReference>
<name>A0ABM1MK84_NICVS</name>
<dbReference type="SUPFAM" id="SSF100950">
    <property type="entry name" value="NagB/RpiA/CoA transferase-like"/>
    <property type="match status" value="1"/>
</dbReference>
<keyword evidence="11" id="KW-1185">Reference proteome</keyword>
<keyword evidence="4 12" id="KW-0396">Initiation factor</keyword>
<dbReference type="InterPro" id="IPR037171">
    <property type="entry name" value="NagB/RpiA_transferase-like"/>
</dbReference>